<keyword evidence="4" id="KW-1185">Reference proteome</keyword>
<evidence type="ECO:0000313" key="4">
    <source>
        <dbReference type="Proteomes" id="UP001595975"/>
    </source>
</evidence>
<accession>A0ABW0X593</accession>
<feature type="region of interest" description="Disordered" evidence="1">
    <location>
        <begin position="146"/>
        <end position="174"/>
    </location>
</feature>
<dbReference type="Pfam" id="PF01345">
    <property type="entry name" value="DUF11"/>
    <property type="match status" value="2"/>
</dbReference>
<dbReference type="InterPro" id="IPR047589">
    <property type="entry name" value="DUF11_rpt"/>
</dbReference>
<organism evidence="3 4">
    <name type="scientific">Kitasatospora misakiensis</name>
    <dbReference type="NCBI Taxonomy" id="67330"/>
    <lineage>
        <taxon>Bacteria</taxon>
        <taxon>Bacillati</taxon>
        <taxon>Actinomycetota</taxon>
        <taxon>Actinomycetes</taxon>
        <taxon>Kitasatosporales</taxon>
        <taxon>Streptomycetaceae</taxon>
        <taxon>Kitasatospora</taxon>
    </lineage>
</organism>
<dbReference type="Gene3D" id="2.60.40.10">
    <property type="entry name" value="Immunoglobulins"/>
    <property type="match status" value="1"/>
</dbReference>
<evidence type="ECO:0000313" key="3">
    <source>
        <dbReference type="EMBL" id="MFC5664344.1"/>
    </source>
</evidence>
<feature type="compositionally biased region" description="Low complexity" evidence="1">
    <location>
        <begin position="274"/>
        <end position="291"/>
    </location>
</feature>
<dbReference type="PANTHER" id="PTHR34819">
    <property type="entry name" value="LARGE CYSTEINE-RICH PERIPLASMIC PROTEIN OMCB"/>
    <property type="match status" value="1"/>
</dbReference>
<dbReference type="RefSeq" id="WP_380226039.1">
    <property type="nucleotide sequence ID" value="NZ_JBHSOF010000016.1"/>
</dbReference>
<feature type="domain" description="DUF11" evidence="2">
    <location>
        <begin position="53"/>
        <end position="165"/>
    </location>
</feature>
<feature type="region of interest" description="Disordered" evidence="1">
    <location>
        <begin position="267"/>
        <end position="316"/>
    </location>
</feature>
<dbReference type="InterPro" id="IPR001434">
    <property type="entry name" value="OmcB-like_DUF11"/>
</dbReference>
<comment type="caution">
    <text evidence="3">The sequence shown here is derived from an EMBL/GenBank/DDBJ whole genome shotgun (WGS) entry which is preliminary data.</text>
</comment>
<dbReference type="InterPro" id="IPR013783">
    <property type="entry name" value="Ig-like_fold"/>
</dbReference>
<evidence type="ECO:0000259" key="2">
    <source>
        <dbReference type="Pfam" id="PF01345"/>
    </source>
</evidence>
<dbReference type="InterPro" id="IPR051172">
    <property type="entry name" value="Chlamydia_OmcB"/>
</dbReference>
<feature type="domain" description="DUF11" evidence="2">
    <location>
        <begin position="177"/>
        <end position="293"/>
    </location>
</feature>
<reference evidence="4" key="1">
    <citation type="journal article" date="2019" name="Int. J. Syst. Evol. Microbiol.">
        <title>The Global Catalogue of Microorganisms (GCM) 10K type strain sequencing project: providing services to taxonomists for standard genome sequencing and annotation.</title>
        <authorList>
            <consortium name="The Broad Institute Genomics Platform"/>
            <consortium name="The Broad Institute Genome Sequencing Center for Infectious Disease"/>
            <person name="Wu L."/>
            <person name="Ma J."/>
        </authorList>
    </citation>
    <scope>NUCLEOTIDE SEQUENCE [LARGE SCALE GENOMIC DNA]</scope>
    <source>
        <strain evidence="4">CGMCC 4.1437</strain>
    </source>
</reference>
<dbReference type="PANTHER" id="PTHR34819:SF3">
    <property type="entry name" value="CELL SURFACE PROTEIN"/>
    <property type="match status" value="1"/>
</dbReference>
<protein>
    <submittedName>
        <fullName evidence="3">DUF11 domain-containing protein</fullName>
    </submittedName>
</protein>
<name>A0ABW0X593_9ACTN</name>
<gene>
    <name evidence="3" type="ORF">ACFP3U_15290</name>
</gene>
<evidence type="ECO:0000256" key="1">
    <source>
        <dbReference type="SAM" id="MobiDB-lite"/>
    </source>
</evidence>
<dbReference type="EMBL" id="JBHSOF010000016">
    <property type="protein sequence ID" value="MFC5664344.1"/>
    <property type="molecule type" value="Genomic_DNA"/>
</dbReference>
<sequence>MTVTRTFRSVPTGTPNTATVAAPTNRTDLNAADNSATAVTEITAGPADIATRKEALGNGPVVPGQTFDYRITTTNLGPADTTKVVMTDVLPSPLLHVSSPGCTVNGRSISCGPVANLAVGAAISWTVTVRLDPAYTGDGSDVLNTATSSSDAVDPVPANNTTSATGPPKGVAPAQADLAAAKQAVGTTPVAPGETFDYRVTVTNTGPSQAVGVQALDPLPATLAFVSSVGRCSSSGQSVTCAGTDPLAPGASRTWTFTVRLDPGYRGDGSDVRNTATAAATTADPVTTNNTSKPAGPPGGTVRSPEADLEFGKTSP</sequence>
<dbReference type="Proteomes" id="UP001595975">
    <property type="component" value="Unassembled WGS sequence"/>
</dbReference>
<proteinExistence type="predicted"/>
<dbReference type="NCBIfam" id="TIGR01451">
    <property type="entry name" value="B_ant_repeat"/>
    <property type="match status" value="2"/>
</dbReference>